<organism evidence="1 2">
    <name type="scientific">Parvibaculum lavamentivorans (strain DS-1 / DSM 13023 / NCIMB 13966)</name>
    <dbReference type="NCBI Taxonomy" id="402881"/>
    <lineage>
        <taxon>Bacteria</taxon>
        <taxon>Pseudomonadati</taxon>
        <taxon>Pseudomonadota</taxon>
        <taxon>Alphaproteobacteria</taxon>
        <taxon>Hyphomicrobiales</taxon>
        <taxon>Parvibaculaceae</taxon>
        <taxon>Parvibaculum</taxon>
    </lineage>
</organism>
<dbReference type="EMBL" id="CP000774">
    <property type="protein sequence ID" value="ABS61826.1"/>
    <property type="molecule type" value="Genomic_DNA"/>
</dbReference>
<dbReference type="Proteomes" id="UP000006377">
    <property type="component" value="Chromosome"/>
</dbReference>
<dbReference type="Gene3D" id="3.30.420.60">
    <property type="entry name" value="eRF1 domain 2"/>
    <property type="match status" value="1"/>
</dbReference>
<accession>A7HPJ3</accession>
<dbReference type="STRING" id="402881.Plav_0203"/>
<dbReference type="OrthoDB" id="7173112at2"/>
<evidence type="ECO:0008006" key="3">
    <source>
        <dbReference type="Google" id="ProtNLM"/>
    </source>
</evidence>
<sequence>MSHHFHAVVWIDHHEARILEFNADDAKTDKVVLKHAATRKHAQFSGHASWRASEDTGFFDEVAAKLEGIGEILIVGPANAKLGFLKRLQAKHGSVADHVVGIETVDHPGDGELLNYAKAYFRKADRMLPQVD</sequence>
<reference evidence="1 2" key="1">
    <citation type="journal article" date="2011" name="Stand. Genomic Sci.">
        <title>Complete genome sequence of Parvibaculum lavamentivorans type strain (DS-1(T)).</title>
        <authorList>
            <person name="Schleheck D."/>
            <person name="Weiss M."/>
            <person name="Pitluck S."/>
            <person name="Bruce D."/>
            <person name="Land M.L."/>
            <person name="Han S."/>
            <person name="Saunders E."/>
            <person name="Tapia R."/>
            <person name="Detter C."/>
            <person name="Brettin T."/>
            <person name="Han J."/>
            <person name="Woyke T."/>
            <person name="Goodwin L."/>
            <person name="Pennacchio L."/>
            <person name="Nolan M."/>
            <person name="Cook A.M."/>
            <person name="Kjelleberg S."/>
            <person name="Thomas T."/>
        </authorList>
    </citation>
    <scope>NUCLEOTIDE SEQUENCE [LARGE SCALE GENOMIC DNA]</scope>
    <source>
        <strain evidence="2">DS-1 / DSM 13023 / NCIMB 13966</strain>
    </source>
</reference>
<name>A7HPJ3_PARL1</name>
<keyword evidence="2" id="KW-1185">Reference proteome</keyword>
<dbReference type="AlphaFoldDB" id="A7HPJ3"/>
<protein>
    <recommendedName>
        <fullName evidence="3">Translational machinery protein</fullName>
    </recommendedName>
</protein>
<dbReference type="KEGG" id="pla:Plav_0203"/>
<evidence type="ECO:0000313" key="1">
    <source>
        <dbReference type="EMBL" id="ABS61826.1"/>
    </source>
</evidence>
<proteinExistence type="predicted"/>
<dbReference type="InterPro" id="IPR042226">
    <property type="entry name" value="eFR1_2_sf"/>
</dbReference>
<dbReference type="SUPFAM" id="SSF53137">
    <property type="entry name" value="Translational machinery components"/>
    <property type="match status" value="1"/>
</dbReference>
<dbReference type="eggNOG" id="ENOG5032U27">
    <property type="taxonomic scope" value="Bacteria"/>
</dbReference>
<dbReference type="RefSeq" id="WP_011995117.1">
    <property type="nucleotide sequence ID" value="NC_009719.1"/>
</dbReference>
<gene>
    <name evidence="1" type="ordered locus">Plav_0203</name>
</gene>
<evidence type="ECO:0000313" key="2">
    <source>
        <dbReference type="Proteomes" id="UP000006377"/>
    </source>
</evidence>
<dbReference type="HOGENOM" id="CLU_1937165_0_0_5"/>